<reference evidence="2" key="1">
    <citation type="journal article" date="2014" name="PLoS Genet.">
        <title>The Genome of Spironucleus salmonicida Highlights a Fish Pathogen Adapted to Fluctuating Environments.</title>
        <authorList>
            <person name="Xu F."/>
            <person name="Jerlstrom-Hultqvist J."/>
            <person name="Einarsson E."/>
            <person name="Astvaldsson A."/>
            <person name="Svard S.G."/>
            <person name="Andersson J.O."/>
        </authorList>
    </citation>
    <scope>NUCLEOTIDE SEQUENCE</scope>
</reference>
<feature type="region of interest" description="Disordered" evidence="1">
    <location>
        <begin position="1"/>
        <end position="23"/>
    </location>
</feature>
<feature type="compositionally biased region" description="Basic and acidic residues" evidence="1">
    <location>
        <begin position="138"/>
        <end position="167"/>
    </location>
</feature>
<gene>
    <name evidence="2" type="ORF">SS50377_ja009</name>
</gene>
<dbReference type="EMBL" id="KI546126">
    <property type="protein sequence ID" value="EST44163.1"/>
    <property type="molecule type" value="Genomic_DNA"/>
</dbReference>
<feature type="compositionally biased region" description="Basic and acidic residues" evidence="1">
    <location>
        <begin position="228"/>
        <end position="264"/>
    </location>
</feature>
<evidence type="ECO:0000313" key="2">
    <source>
        <dbReference type="EMBL" id="EST44163.1"/>
    </source>
</evidence>
<feature type="region of interest" description="Disordered" evidence="1">
    <location>
        <begin position="114"/>
        <end position="194"/>
    </location>
</feature>
<feature type="non-terminal residue" evidence="2">
    <location>
        <position position="1"/>
    </location>
</feature>
<protein>
    <submittedName>
        <fullName evidence="2">Uncharacterized protein</fullName>
    </submittedName>
</protein>
<evidence type="ECO:0000256" key="1">
    <source>
        <dbReference type="SAM" id="MobiDB-lite"/>
    </source>
</evidence>
<feature type="compositionally biased region" description="Basic and acidic residues" evidence="1">
    <location>
        <begin position="182"/>
        <end position="194"/>
    </location>
</feature>
<feature type="region of interest" description="Disordered" evidence="1">
    <location>
        <begin position="215"/>
        <end position="272"/>
    </location>
</feature>
<accession>V6LIM9</accession>
<organism evidence="2">
    <name type="scientific">Spironucleus salmonicida</name>
    <dbReference type="NCBI Taxonomy" id="348837"/>
    <lineage>
        <taxon>Eukaryota</taxon>
        <taxon>Metamonada</taxon>
        <taxon>Diplomonadida</taxon>
        <taxon>Hexamitidae</taxon>
        <taxon>Hexamitinae</taxon>
        <taxon>Spironucleus</taxon>
    </lineage>
</organism>
<feature type="compositionally biased region" description="Basic and acidic residues" evidence="1">
    <location>
        <begin position="114"/>
        <end position="124"/>
    </location>
</feature>
<feature type="compositionally biased region" description="Low complexity" evidence="1">
    <location>
        <begin position="168"/>
        <end position="181"/>
    </location>
</feature>
<dbReference type="AlphaFoldDB" id="V6LIM9"/>
<proteinExistence type="predicted"/>
<sequence>MSGAGACRGPCPARGVPQEKQSFGGERRGLVQVGVQDVLQVALAAARGDLGDRGVVAVEHPLVLGVAGLDHLPLVHSSGRADMCPKRIRYGEPQVAGEERRSLGVQHLRSHLLEEEPAGHRDPPELPGGGAQEGQEALVEHHDEQVGHGAELRLHEREAEAQREQVGREAAAAVRAGQALEAPEHRQQQGVHHGGEVGRVAEQHGGPVGAVRAEQGHPGVHGGGAAGHEPHHGADHGHLGREGERGRGEHQQRRELHCRVEGSVRRSGGSAA</sequence>
<name>V6LIM9_9EUKA</name>